<dbReference type="AlphaFoldDB" id="D5VSN9"/>
<dbReference type="STRING" id="573063.Metin_0933"/>
<dbReference type="InterPro" id="IPR036921">
    <property type="entry name" value="PurM-like_N_sf"/>
</dbReference>
<proteinExistence type="inferred from homology"/>
<dbReference type="HOGENOM" id="CLU_049733_0_0_2"/>
<dbReference type="SUPFAM" id="SSF55326">
    <property type="entry name" value="PurM N-terminal domain-like"/>
    <property type="match status" value="1"/>
</dbReference>
<dbReference type="PANTHER" id="PTHR30303">
    <property type="entry name" value="HYDROGENASE ISOENZYMES FORMATION PROTEIN HYPE"/>
    <property type="match status" value="1"/>
</dbReference>
<dbReference type="Gene3D" id="3.90.650.10">
    <property type="entry name" value="PurM-like C-terminal domain"/>
    <property type="match status" value="1"/>
</dbReference>
<sequence>MITKLHGAGGKVMQELIKNLILKNIELKRAGSLGLEDLDDSSTILLGDKEIALTTDGYTVKPIFFPGGDIGKLSVCGTVNDLSCVGAKPLALSLSLIIPEGFEEEKLERVIKSINLASKEAEVPIITGDTKVSDGIDELIIVTSGVGIVKKLIKDSGVQENDTIIVSGTVGEHGLSILLAREGFEFEGNIESDVSPLNKMLEEVIDKVEVHAIKDLTRGGLANGLNELSEKSKIGIVVEEERIPIKDEVKALCDILGLDPLTMANEGKVVIAVPEEEAERCLKILKKHKYGKDAEIIGYATKETDKVLLDTGFGRRILEPPIGDPIPRVC</sequence>
<dbReference type="NCBIfam" id="TIGR02124">
    <property type="entry name" value="hypE"/>
    <property type="match status" value="1"/>
</dbReference>
<comment type="similarity">
    <text evidence="1">Belongs to the HypE family.</text>
</comment>
<evidence type="ECO:0000313" key="4">
    <source>
        <dbReference type="EMBL" id="ADG13592.1"/>
    </source>
</evidence>
<evidence type="ECO:0000259" key="2">
    <source>
        <dbReference type="Pfam" id="PF00586"/>
    </source>
</evidence>
<keyword evidence="5" id="KW-1185">Reference proteome</keyword>
<dbReference type="KEGG" id="mif:Metin_0933"/>
<dbReference type="InterPro" id="IPR010918">
    <property type="entry name" value="PurM-like_C_dom"/>
</dbReference>
<dbReference type="InterPro" id="IPR011854">
    <property type="entry name" value="HypE"/>
</dbReference>
<dbReference type="Pfam" id="PF02769">
    <property type="entry name" value="AIRS_C"/>
    <property type="match status" value="1"/>
</dbReference>
<dbReference type="OrthoDB" id="31494at2157"/>
<dbReference type="SUPFAM" id="SSF56042">
    <property type="entry name" value="PurM C-terminal domain-like"/>
    <property type="match status" value="1"/>
</dbReference>
<dbReference type="EMBL" id="CP002009">
    <property type="protein sequence ID" value="ADG13592.1"/>
    <property type="molecule type" value="Genomic_DNA"/>
</dbReference>
<evidence type="ECO:0000256" key="1">
    <source>
        <dbReference type="ARBA" id="ARBA00006243"/>
    </source>
</evidence>
<dbReference type="InterPro" id="IPR016188">
    <property type="entry name" value="PurM-like_N"/>
</dbReference>
<dbReference type="Gene3D" id="3.30.1330.10">
    <property type="entry name" value="PurM-like, N-terminal domain"/>
    <property type="match status" value="1"/>
</dbReference>
<evidence type="ECO:0000259" key="3">
    <source>
        <dbReference type="Pfam" id="PF02769"/>
    </source>
</evidence>
<dbReference type="eggNOG" id="arCOG00636">
    <property type="taxonomic scope" value="Archaea"/>
</dbReference>
<dbReference type="GO" id="GO:0051604">
    <property type="term" value="P:protein maturation"/>
    <property type="evidence" value="ECO:0007669"/>
    <property type="project" value="TreeGrafter"/>
</dbReference>
<protein>
    <submittedName>
        <fullName evidence="4">Hydrogenase expression/formation protein HypE</fullName>
    </submittedName>
</protein>
<evidence type="ECO:0000313" key="5">
    <source>
        <dbReference type="Proteomes" id="UP000002061"/>
    </source>
</evidence>
<gene>
    <name evidence="4" type="ordered locus">Metin_0933</name>
</gene>
<accession>D5VSN9</accession>
<dbReference type="InterPro" id="IPR036676">
    <property type="entry name" value="PurM-like_C_sf"/>
</dbReference>
<name>D5VSN9_METIM</name>
<dbReference type="PANTHER" id="PTHR30303:SF0">
    <property type="entry name" value="CARBAMOYL DEHYDRATASE HYPE"/>
    <property type="match status" value="1"/>
</dbReference>
<dbReference type="Proteomes" id="UP000002061">
    <property type="component" value="Chromosome"/>
</dbReference>
<dbReference type="CDD" id="cd02197">
    <property type="entry name" value="HypE"/>
    <property type="match status" value="1"/>
</dbReference>
<dbReference type="PIRSF" id="PIRSF005644">
    <property type="entry name" value="Hdrgns_mtr_HypE"/>
    <property type="match status" value="1"/>
</dbReference>
<reference evidence="4" key="1">
    <citation type="submission" date="2010-04" db="EMBL/GenBank/DDBJ databases">
        <title>Complete sequence of Methanocaldococcus infernus ME.</title>
        <authorList>
            <consortium name="US DOE Joint Genome Institute"/>
            <person name="Lucas S."/>
            <person name="Copeland A."/>
            <person name="Lapidus A."/>
            <person name="Cheng J.-F."/>
            <person name="Bruce D."/>
            <person name="Goodwin L."/>
            <person name="Pitluck S."/>
            <person name="Munk A.C."/>
            <person name="Detter J.C."/>
            <person name="Han C."/>
            <person name="Tapia R."/>
            <person name="Land M."/>
            <person name="Hauser L."/>
            <person name="Kyrpides N."/>
            <person name="Mikhailova N."/>
            <person name="Sieprawska-Lupa M."/>
            <person name="Whitman W.B."/>
            <person name="Woyke T."/>
        </authorList>
    </citation>
    <scope>NUCLEOTIDE SEQUENCE [LARGE SCALE GENOMIC DNA]</scope>
    <source>
        <strain evidence="4">ME</strain>
    </source>
</reference>
<feature type="domain" description="PurM-like N-terminal" evidence="2">
    <location>
        <begin position="39"/>
        <end position="149"/>
    </location>
</feature>
<dbReference type="Pfam" id="PF00586">
    <property type="entry name" value="AIRS"/>
    <property type="match status" value="1"/>
</dbReference>
<organism evidence="4 5">
    <name type="scientific">Methanocaldococcus infernus (strain DSM 11812 / JCM 15783 / ME)</name>
    <dbReference type="NCBI Taxonomy" id="573063"/>
    <lineage>
        <taxon>Archaea</taxon>
        <taxon>Methanobacteriati</taxon>
        <taxon>Methanobacteriota</taxon>
        <taxon>Methanomada group</taxon>
        <taxon>Methanococci</taxon>
        <taxon>Methanococcales</taxon>
        <taxon>Methanocaldococcaceae</taxon>
        <taxon>Methanocaldococcus</taxon>
    </lineage>
</organism>
<feature type="domain" description="PurM-like C-terminal" evidence="3">
    <location>
        <begin position="159"/>
        <end position="306"/>
    </location>
</feature>